<keyword evidence="3" id="KW-1185">Reference proteome</keyword>
<feature type="domain" description="CxC2-like cysteine cluster KDZ transposase-associated" evidence="1">
    <location>
        <begin position="73"/>
        <end position="178"/>
    </location>
</feature>
<dbReference type="EMBL" id="KZ857508">
    <property type="protein sequence ID" value="RDX41579.1"/>
    <property type="molecule type" value="Genomic_DNA"/>
</dbReference>
<dbReference type="Proteomes" id="UP000256964">
    <property type="component" value="Unassembled WGS sequence"/>
</dbReference>
<organism evidence="2 3">
    <name type="scientific">Lentinus brumalis</name>
    <dbReference type="NCBI Taxonomy" id="2498619"/>
    <lineage>
        <taxon>Eukaryota</taxon>
        <taxon>Fungi</taxon>
        <taxon>Dikarya</taxon>
        <taxon>Basidiomycota</taxon>
        <taxon>Agaricomycotina</taxon>
        <taxon>Agaricomycetes</taxon>
        <taxon>Polyporales</taxon>
        <taxon>Polyporaceae</taxon>
        <taxon>Lentinus</taxon>
    </lineage>
</organism>
<reference evidence="2 3" key="1">
    <citation type="journal article" date="2018" name="Biotechnol. Biofuels">
        <title>Integrative visual omics of the white-rot fungus Polyporus brumalis exposes the biotechnological potential of its oxidative enzymes for delignifying raw plant biomass.</title>
        <authorList>
            <person name="Miyauchi S."/>
            <person name="Rancon A."/>
            <person name="Drula E."/>
            <person name="Hage H."/>
            <person name="Chaduli D."/>
            <person name="Favel A."/>
            <person name="Grisel S."/>
            <person name="Henrissat B."/>
            <person name="Herpoel-Gimbert I."/>
            <person name="Ruiz-Duenas F.J."/>
            <person name="Chevret D."/>
            <person name="Hainaut M."/>
            <person name="Lin J."/>
            <person name="Wang M."/>
            <person name="Pangilinan J."/>
            <person name="Lipzen A."/>
            <person name="Lesage-Meessen L."/>
            <person name="Navarro D."/>
            <person name="Riley R."/>
            <person name="Grigoriev I.V."/>
            <person name="Zhou S."/>
            <person name="Raouche S."/>
            <person name="Rosso M.N."/>
        </authorList>
    </citation>
    <scope>NUCLEOTIDE SEQUENCE [LARGE SCALE GENOMIC DNA]</scope>
    <source>
        <strain evidence="2 3">BRFM 1820</strain>
    </source>
</reference>
<name>A0A371CMQ8_9APHY</name>
<evidence type="ECO:0000259" key="1">
    <source>
        <dbReference type="Pfam" id="PF18803"/>
    </source>
</evidence>
<dbReference type="OrthoDB" id="3257613at2759"/>
<gene>
    <name evidence="2" type="ORF">OH76DRAFT_1364389</name>
</gene>
<evidence type="ECO:0000313" key="3">
    <source>
        <dbReference type="Proteomes" id="UP000256964"/>
    </source>
</evidence>
<sequence length="398" mass="45789">MDALLQDILWRDHDPDVPGTCGTPGCSKAATTRCIECYQHQPLCRECTSERHRNLPLHWVEVWNGRYFKRTDLSALGLEIHLEHRGECCPHATLDSPARDFVIAHHNGVHQCKVRYCFCPTSPKPLSQLVRAGFFPPTVDRMETAFTLEVLDDYILDFDISKKSAQDYWRRLVRKTNDSLRALTTVLQDRYRQFMRAARVFRYLVMLKRSGIALGVVFPYRDPKSVVFPCLICPWPKVNLLRGWRDVPAFLRFLFRHVESMDGNYGMYHKLKAADINDVPLTDGQGVFMGSQRLLELTEKWEEACKTVAECLYFLQEYLCNDFKVRRTQRVGKFKSKDISGIISAVCNHITFTFGATLNLITTETYVFSVLELTVSGLMRLSATFSWTAVQPPPSTVR</sequence>
<dbReference type="InterPro" id="IPR041457">
    <property type="entry name" value="CxC2_KDZ-assoc"/>
</dbReference>
<accession>A0A371CMQ8</accession>
<dbReference type="Pfam" id="PF18803">
    <property type="entry name" value="CxC2"/>
    <property type="match status" value="1"/>
</dbReference>
<evidence type="ECO:0000313" key="2">
    <source>
        <dbReference type="EMBL" id="RDX41579.1"/>
    </source>
</evidence>
<dbReference type="AlphaFoldDB" id="A0A371CMQ8"/>
<dbReference type="STRING" id="139420.A0A371CMQ8"/>
<protein>
    <recommendedName>
        <fullName evidence="1">CxC2-like cysteine cluster KDZ transposase-associated domain-containing protein</fullName>
    </recommendedName>
</protein>
<proteinExistence type="predicted"/>